<dbReference type="Proteomes" id="UP001161247">
    <property type="component" value="Chromosome 4"/>
</dbReference>
<dbReference type="SUPFAM" id="SSF101936">
    <property type="entry name" value="DNA-binding pseudobarrel domain"/>
    <property type="match status" value="1"/>
</dbReference>
<sequence>MSNSFQGSGCVGGSSKKVHSSKRKLNREFNSATNEDPQESEAPERNQKMPLVDDDFSPLSGIAFYSTVLKKVQFKPLYQMILPVRLHPYLPSKFAPATVTCRGKTWEMMFHGDSTLKRLDRASWRKFVEENDLKMGDAVFWEVMEDNKEKANLKVQIIKGDCPLESEANGSGSNPKDPITICKRFC</sequence>
<dbReference type="InterPro" id="IPR003340">
    <property type="entry name" value="B3_DNA-bd"/>
</dbReference>
<evidence type="ECO:0000259" key="7">
    <source>
        <dbReference type="PROSITE" id="PS50863"/>
    </source>
</evidence>
<evidence type="ECO:0000313" key="9">
    <source>
        <dbReference type="Proteomes" id="UP001161247"/>
    </source>
</evidence>
<dbReference type="PANTHER" id="PTHR31391">
    <property type="entry name" value="B3 DOMAIN-CONTAINING PROTEIN OS11G0197600-RELATED"/>
    <property type="match status" value="1"/>
</dbReference>
<evidence type="ECO:0000256" key="2">
    <source>
        <dbReference type="ARBA" id="ARBA00023015"/>
    </source>
</evidence>
<evidence type="ECO:0000256" key="4">
    <source>
        <dbReference type="ARBA" id="ARBA00023163"/>
    </source>
</evidence>
<dbReference type="EMBL" id="OX459121">
    <property type="protein sequence ID" value="CAI9103326.1"/>
    <property type="molecule type" value="Genomic_DNA"/>
</dbReference>
<gene>
    <name evidence="8" type="ORF">OLC1_LOCUS12525</name>
</gene>
<dbReference type="PROSITE" id="PS50863">
    <property type="entry name" value="B3"/>
    <property type="match status" value="1"/>
</dbReference>
<feature type="domain" description="TF-B3" evidence="7">
    <location>
        <begin position="102"/>
        <end position="161"/>
    </location>
</feature>
<keyword evidence="4" id="KW-0804">Transcription</keyword>
<evidence type="ECO:0000256" key="5">
    <source>
        <dbReference type="ARBA" id="ARBA00023242"/>
    </source>
</evidence>
<dbReference type="PANTHER" id="PTHR31391:SF64">
    <property type="entry name" value="B3 DOMAIN-CONTAINING PROTEIN OS06G0112300"/>
    <property type="match status" value="1"/>
</dbReference>
<evidence type="ECO:0000256" key="6">
    <source>
        <dbReference type="SAM" id="MobiDB-lite"/>
    </source>
</evidence>
<evidence type="ECO:0000313" key="8">
    <source>
        <dbReference type="EMBL" id="CAI9103326.1"/>
    </source>
</evidence>
<organism evidence="8 9">
    <name type="scientific">Oldenlandia corymbosa var. corymbosa</name>
    <dbReference type="NCBI Taxonomy" id="529605"/>
    <lineage>
        <taxon>Eukaryota</taxon>
        <taxon>Viridiplantae</taxon>
        <taxon>Streptophyta</taxon>
        <taxon>Embryophyta</taxon>
        <taxon>Tracheophyta</taxon>
        <taxon>Spermatophyta</taxon>
        <taxon>Magnoliopsida</taxon>
        <taxon>eudicotyledons</taxon>
        <taxon>Gunneridae</taxon>
        <taxon>Pentapetalae</taxon>
        <taxon>asterids</taxon>
        <taxon>lamiids</taxon>
        <taxon>Gentianales</taxon>
        <taxon>Rubiaceae</taxon>
        <taxon>Rubioideae</taxon>
        <taxon>Spermacoceae</taxon>
        <taxon>Hedyotis-Oldenlandia complex</taxon>
        <taxon>Oldenlandia</taxon>
    </lineage>
</organism>
<name>A0AAV1D7Q4_OLDCO</name>
<protein>
    <submittedName>
        <fullName evidence="8">OLC1v1001790C3</fullName>
    </submittedName>
</protein>
<dbReference type="Gene3D" id="2.40.330.10">
    <property type="entry name" value="DNA-binding pseudobarrel domain"/>
    <property type="match status" value="1"/>
</dbReference>
<dbReference type="InterPro" id="IPR044837">
    <property type="entry name" value="REM16-like"/>
</dbReference>
<keyword evidence="9" id="KW-1185">Reference proteome</keyword>
<dbReference type="AlphaFoldDB" id="A0AAV1D7Q4"/>
<evidence type="ECO:0000256" key="1">
    <source>
        <dbReference type="ARBA" id="ARBA00004123"/>
    </source>
</evidence>
<accession>A0AAV1D7Q4</accession>
<keyword evidence="5" id="KW-0539">Nucleus</keyword>
<comment type="subcellular location">
    <subcellularLocation>
        <location evidence="1">Nucleus</location>
    </subcellularLocation>
</comment>
<dbReference type="GO" id="GO:0003677">
    <property type="term" value="F:DNA binding"/>
    <property type="evidence" value="ECO:0007669"/>
    <property type="project" value="UniProtKB-KW"/>
</dbReference>
<proteinExistence type="predicted"/>
<keyword evidence="2" id="KW-0805">Transcription regulation</keyword>
<evidence type="ECO:0000256" key="3">
    <source>
        <dbReference type="ARBA" id="ARBA00023125"/>
    </source>
</evidence>
<dbReference type="CDD" id="cd10017">
    <property type="entry name" value="B3_DNA"/>
    <property type="match status" value="1"/>
</dbReference>
<feature type="compositionally biased region" description="Basic residues" evidence="6">
    <location>
        <begin position="16"/>
        <end position="25"/>
    </location>
</feature>
<reference evidence="8" key="1">
    <citation type="submission" date="2023-03" db="EMBL/GenBank/DDBJ databases">
        <authorList>
            <person name="Julca I."/>
        </authorList>
    </citation>
    <scope>NUCLEOTIDE SEQUENCE</scope>
</reference>
<dbReference type="GO" id="GO:0005634">
    <property type="term" value="C:nucleus"/>
    <property type="evidence" value="ECO:0007669"/>
    <property type="project" value="UniProtKB-SubCell"/>
</dbReference>
<keyword evidence="3" id="KW-0238">DNA-binding</keyword>
<feature type="region of interest" description="Disordered" evidence="6">
    <location>
        <begin position="1"/>
        <end position="51"/>
    </location>
</feature>
<dbReference type="InterPro" id="IPR015300">
    <property type="entry name" value="DNA-bd_pseudobarrel_sf"/>
</dbReference>